<dbReference type="AlphaFoldDB" id="A0A6B3R2Z4"/>
<dbReference type="PROSITE" id="PS51257">
    <property type="entry name" value="PROKAR_LIPOPROTEIN"/>
    <property type="match status" value="1"/>
</dbReference>
<evidence type="ECO:0000313" key="2">
    <source>
        <dbReference type="Proteomes" id="UP000478505"/>
    </source>
</evidence>
<gene>
    <name evidence="1" type="ORF">G3567_12920</name>
</gene>
<sequence>MRKLILILTFISVSCSAGKEQVMPFRNFGYSGERLFPIQSSDAENIVRIWINNSTSIDRVITIFKDSILNEQAELIEIGLTKNGKRKFLTQENKIPASGIANFFKKLDSLNLFKYKSQENFSLVLHEPFSLYVIEQKKGEKYNQFTFRTNFPNENEEETEFTVLEKFIMDEFQWEFKLK</sequence>
<evidence type="ECO:0008006" key="3">
    <source>
        <dbReference type="Google" id="ProtNLM"/>
    </source>
</evidence>
<dbReference type="RefSeq" id="WP_164005734.1">
    <property type="nucleotide sequence ID" value="NZ_JAAIKD010000010.1"/>
</dbReference>
<proteinExistence type="predicted"/>
<dbReference type="EMBL" id="JAAIKD010000010">
    <property type="protein sequence ID" value="NEV95039.1"/>
    <property type="molecule type" value="Genomic_DNA"/>
</dbReference>
<organism evidence="1 2">
    <name type="scientific">Psychroflexus aurantiacus</name>
    <dbReference type="NCBI Taxonomy" id="2709310"/>
    <lineage>
        <taxon>Bacteria</taxon>
        <taxon>Pseudomonadati</taxon>
        <taxon>Bacteroidota</taxon>
        <taxon>Flavobacteriia</taxon>
        <taxon>Flavobacteriales</taxon>
        <taxon>Flavobacteriaceae</taxon>
        <taxon>Psychroflexus</taxon>
    </lineage>
</organism>
<dbReference type="Proteomes" id="UP000478505">
    <property type="component" value="Unassembled WGS sequence"/>
</dbReference>
<keyword evidence="2" id="KW-1185">Reference proteome</keyword>
<comment type="caution">
    <text evidence="1">The sequence shown here is derived from an EMBL/GenBank/DDBJ whole genome shotgun (WGS) entry which is preliminary data.</text>
</comment>
<accession>A0A6B3R2Z4</accession>
<evidence type="ECO:0000313" key="1">
    <source>
        <dbReference type="EMBL" id="NEV95039.1"/>
    </source>
</evidence>
<protein>
    <recommendedName>
        <fullName evidence="3">Lipoprotein</fullName>
    </recommendedName>
</protein>
<name>A0A6B3R2Z4_9FLAO</name>
<reference evidence="1 2" key="1">
    <citation type="submission" date="2020-02" db="EMBL/GenBank/DDBJ databases">
        <title>Flavobacteriaceae Psychroflexus bacterium YR1-1, complete genome.</title>
        <authorList>
            <person name="Li Y."/>
            <person name="Wu S."/>
        </authorList>
    </citation>
    <scope>NUCLEOTIDE SEQUENCE [LARGE SCALE GENOMIC DNA]</scope>
    <source>
        <strain evidence="1 2">YR1-1</strain>
    </source>
</reference>